<accession>A0A6N6MEJ8</accession>
<evidence type="ECO:0000259" key="4">
    <source>
        <dbReference type="Pfam" id="PF09699"/>
    </source>
</evidence>
<comment type="caution">
    <text evidence="6">The sequence shown here is derived from an EMBL/GenBank/DDBJ whole genome shotgun (WGS) entry which is preliminary data.</text>
</comment>
<dbReference type="SUPFAM" id="SSF48452">
    <property type="entry name" value="TPR-like"/>
    <property type="match status" value="1"/>
</dbReference>
<feature type="domain" description="Cytochrome c-552/4" evidence="5">
    <location>
        <begin position="47"/>
        <end position="72"/>
    </location>
</feature>
<sequence>MSCFKYLWCLLVLLLVCFSCKEDEYKDKVDDSQLVHNQEAAYIGSKTCVECHNDAFKKWQGSHHDLAMQVANDSTILGDFNDSKVKIDGVSYHFFKRENKFFVSVVEVDKSEKEYEITYAFGFTPLQQYLVDFDKGRKQVLRVTWDSVENKWFHQYAGDTIVPNDWLHWSQGAQNWNTMCAECHSTNLQKNYNPGTDEFHTTYDEINVTCESCHGPGSNHVKWASSKDGSYPDQIIKGQTQEEQLMLCAPCHSRRSKLTPNLEPGIPFEDQYLLQKLSTNFYHGDGQIDDEDYVYASFLQSKMYMEGVKCTDCHDPHSMELKFDGNQLCLQCHVPAKYDTEKHHYHKQGTQSAQCINCHMTGKLYMGNDFRRDHSFRVPRPDQSVEHGTPNACTGCHTKQMDEWAANKIVEWYGEERSDHFSDALLLSAESEITASETAKLEAFINDLSYPEIARATVIDNLPFLSQSQYNAFYTALDDKFPLVRYSALVKFRPLSPEIRIEVANKMLYDPSKLVRIGVAQLLNDINDQSLTQIDQAGLNKAKEEYKTMLLSSADFSNGRMQLGDYYIQKNDYSKAIKHYNMALKKDSLLTPVYSNLATAYSLNKDYENAISTLDAWGKIDSKEGRVHYLKGLLFFEMAKNDEAVSELKTAIKLNPKDARSMYNLATYYYQEDKDLASAKQYINAALKVEPGNPDYEYLLALIYQKTGEVGKAQGIMLKLQANQ</sequence>
<keyword evidence="1 3" id="KW-0732">Signal</keyword>
<dbReference type="SUPFAM" id="SSF48695">
    <property type="entry name" value="Multiheme cytochromes"/>
    <property type="match status" value="1"/>
</dbReference>
<reference evidence="6 7" key="1">
    <citation type="submission" date="2019-09" db="EMBL/GenBank/DDBJ databases">
        <authorList>
            <person name="Cao W.R."/>
        </authorList>
    </citation>
    <scope>NUCLEOTIDE SEQUENCE [LARGE SCALE GENOMIC DNA]</scope>
    <source>
        <strain evidence="6 7">B1N29</strain>
    </source>
</reference>
<dbReference type="Pfam" id="PF13432">
    <property type="entry name" value="TPR_16"/>
    <property type="match status" value="1"/>
</dbReference>
<proteinExistence type="predicted"/>
<evidence type="ECO:0000259" key="5">
    <source>
        <dbReference type="Pfam" id="PF13435"/>
    </source>
</evidence>
<dbReference type="Gene3D" id="1.25.40.10">
    <property type="entry name" value="Tetratricopeptide repeat domain"/>
    <property type="match status" value="1"/>
</dbReference>
<dbReference type="AlphaFoldDB" id="A0A6N6MEJ8"/>
<dbReference type="PROSITE" id="PS50005">
    <property type="entry name" value="TPR"/>
    <property type="match status" value="2"/>
</dbReference>
<name>A0A6N6MEJ8_9FLAO</name>
<feature type="signal peptide" evidence="3">
    <location>
        <begin position="1"/>
        <end position="21"/>
    </location>
</feature>
<evidence type="ECO:0000256" key="2">
    <source>
        <dbReference type="PROSITE-ProRule" id="PRU00339"/>
    </source>
</evidence>
<dbReference type="InterPro" id="IPR023155">
    <property type="entry name" value="Cyt_c-552/4"/>
</dbReference>
<dbReference type="PANTHER" id="PTHR35038:SF8">
    <property type="entry name" value="C-TYPE POLYHEME CYTOCHROME OMCC"/>
    <property type="match status" value="1"/>
</dbReference>
<dbReference type="Gene3D" id="1.10.1130.10">
    <property type="entry name" value="Flavocytochrome C3, Chain A"/>
    <property type="match status" value="2"/>
</dbReference>
<dbReference type="RefSeq" id="WP_150939070.1">
    <property type="nucleotide sequence ID" value="NZ_WAAT01000044.1"/>
</dbReference>
<evidence type="ECO:0000256" key="3">
    <source>
        <dbReference type="SAM" id="SignalP"/>
    </source>
</evidence>
<evidence type="ECO:0000256" key="1">
    <source>
        <dbReference type="ARBA" id="ARBA00022729"/>
    </source>
</evidence>
<dbReference type="Pfam" id="PF13435">
    <property type="entry name" value="Cytochrome_C554"/>
    <property type="match status" value="2"/>
</dbReference>
<feature type="domain" description="Doubled CXXCH motif" evidence="4">
    <location>
        <begin position="307"/>
        <end position="336"/>
    </location>
</feature>
<organism evidence="6 7">
    <name type="scientific">Pseudotamlana haliotis</name>
    <dbReference type="NCBI Taxonomy" id="2614804"/>
    <lineage>
        <taxon>Bacteria</taxon>
        <taxon>Pseudomonadati</taxon>
        <taxon>Bacteroidota</taxon>
        <taxon>Flavobacteriia</taxon>
        <taxon>Flavobacteriales</taxon>
        <taxon>Flavobacteriaceae</taxon>
        <taxon>Pseudotamlana</taxon>
    </lineage>
</organism>
<dbReference type="SMART" id="SM00028">
    <property type="entry name" value="TPR"/>
    <property type="match status" value="4"/>
</dbReference>
<dbReference type="InterPro" id="IPR036280">
    <property type="entry name" value="Multihaem_cyt_sf"/>
</dbReference>
<dbReference type="CDD" id="cd08168">
    <property type="entry name" value="Cytochrom_C3"/>
    <property type="match status" value="1"/>
</dbReference>
<keyword evidence="7" id="KW-1185">Reference proteome</keyword>
<evidence type="ECO:0000313" key="7">
    <source>
        <dbReference type="Proteomes" id="UP000441333"/>
    </source>
</evidence>
<dbReference type="Proteomes" id="UP000441333">
    <property type="component" value="Unassembled WGS sequence"/>
</dbReference>
<dbReference type="Gene3D" id="3.90.10.10">
    <property type="entry name" value="Cytochrome C3"/>
    <property type="match status" value="1"/>
</dbReference>
<dbReference type="EMBL" id="WAAT01000044">
    <property type="protein sequence ID" value="KAB1067771.1"/>
    <property type="molecule type" value="Genomic_DNA"/>
</dbReference>
<feature type="domain" description="Cytochrome c-552/4" evidence="5">
    <location>
        <begin position="176"/>
        <end position="215"/>
    </location>
</feature>
<dbReference type="Pfam" id="PF09699">
    <property type="entry name" value="Paired_CXXCH_1"/>
    <property type="match status" value="1"/>
</dbReference>
<protein>
    <submittedName>
        <fullName evidence="6">Tetratricopeptide repeat protein</fullName>
    </submittedName>
</protein>
<dbReference type="InterPro" id="IPR019734">
    <property type="entry name" value="TPR_rpt"/>
</dbReference>
<gene>
    <name evidence="6" type="ORF">F6U93_09210</name>
</gene>
<dbReference type="InterPro" id="IPR051829">
    <property type="entry name" value="Multiheme_Cytochr_ET"/>
</dbReference>
<feature type="repeat" description="TPR" evidence="2">
    <location>
        <begin position="557"/>
        <end position="590"/>
    </location>
</feature>
<evidence type="ECO:0000313" key="6">
    <source>
        <dbReference type="EMBL" id="KAB1067771.1"/>
    </source>
</evidence>
<feature type="repeat" description="TPR" evidence="2">
    <location>
        <begin position="625"/>
        <end position="658"/>
    </location>
</feature>
<keyword evidence="2" id="KW-0802">TPR repeat</keyword>
<feature type="chain" id="PRO_5027075550" evidence="3">
    <location>
        <begin position="22"/>
        <end position="724"/>
    </location>
</feature>
<dbReference type="InterPro" id="IPR011990">
    <property type="entry name" value="TPR-like_helical_dom_sf"/>
</dbReference>
<dbReference type="InterPro" id="IPR010177">
    <property type="entry name" value="Paired_CXXCH_1"/>
</dbReference>
<dbReference type="Pfam" id="PF13181">
    <property type="entry name" value="TPR_8"/>
    <property type="match status" value="1"/>
</dbReference>
<dbReference type="PANTHER" id="PTHR35038">
    <property type="entry name" value="DISSIMILATORY SULFITE REDUCTASE SIRA"/>
    <property type="match status" value="1"/>
</dbReference>